<dbReference type="KEGG" id="gsn:YC6258_01182"/>
<dbReference type="STRING" id="1445510.YC6258_01182"/>
<keyword evidence="2" id="KW-1185">Reference proteome</keyword>
<dbReference type="InterPro" id="IPR006498">
    <property type="entry name" value="Tail_tube"/>
</dbReference>
<dbReference type="HOGENOM" id="CLU_130297_2_0_6"/>
<dbReference type="NCBIfam" id="TIGR01611">
    <property type="entry name" value="tail_tube"/>
    <property type="match status" value="1"/>
</dbReference>
<evidence type="ECO:0000313" key="2">
    <source>
        <dbReference type="Proteomes" id="UP000032266"/>
    </source>
</evidence>
<dbReference type="EMBL" id="CP007142">
    <property type="protein sequence ID" value="AJQ93230.1"/>
    <property type="molecule type" value="Genomic_DNA"/>
</dbReference>
<dbReference type="Proteomes" id="UP000032266">
    <property type="component" value="Chromosome"/>
</dbReference>
<evidence type="ECO:0000313" key="1">
    <source>
        <dbReference type="EMBL" id="AJQ93230.1"/>
    </source>
</evidence>
<dbReference type="RefSeq" id="WP_211264626.1">
    <property type="nucleotide sequence ID" value="NZ_CP007142.1"/>
</dbReference>
<dbReference type="AlphaFoldDB" id="A0A0C5V157"/>
<protein>
    <submittedName>
        <fullName evidence="1">Phage tail tube protein FII</fullName>
    </submittedName>
</protein>
<gene>
    <name evidence="1" type="ORF">YC6258_01182</name>
</gene>
<accession>A0A0C5V157</accession>
<name>A0A0C5V157_9GAMM</name>
<reference evidence="1 2" key="1">
    <citation type="submission" date="2014-01" db="EMBL/GenBank/DDBJ databases">
        <title>Full genme sequencing of cellulolytic bacterium Gynuella sunshinyii YC6258T gen. nov., sp. nov.</title>
        <authorList>
            <person name="Khan H."/>
            <person name="Chung E.J."/>
            <person name="Chung Y.R."/>
        </authorList>
    </citation>
    <scope>NUCLEOTIDE SEQUENCE [LARGE SCALE GENOMIC DNA]</scope>
    <source>
        <strain evidence="1 2">YC6258</strain>
    </source>
</reference>
<sequence>MIIPKVLKGFNLFVDGFGFAGLVEEVTLPKLNLKTIDIYNGGMDAPIGMDMGMEKLECSFSLSEYNSEVIKRFGLRDGSSVSLALRGALDNDGSIMPVIINLTGFWKGLEMGSWKSGEKASLNVSVGVSYYKLTMGSEELIEVDVKNMVRTINGKDQLADLRGAIGL</sequence>
<organism evidence="1 2">
    <name type="scientific">Gynuella sunshinyii YC6258</name>
    <dbReference type="NCBI Taxonomy" id="1445510"/>
    <lineage>
        <taxon>Bacteria</taxon>
        <taxon>Pseudomonadati</taxon>
        <taxon>Pseudomonadota</taxon>
        <taxon>Gammaproteobacteria</taxon>
        <taxon>Oceanospirillales</taxon>
        <taxon>Saccharospirillaceae</taxon>
        <taxon>Gynuella</taxon>
    </lineage>
</organism>
<dbReference type="Pfam" id="PF04985">
    <property type="entry name" value="Phage_tube"/>
    <property type="match status" value="1"/>
</dbReference>
<proteinExistence type="predicted"/>